<evidence type="ECO:0000259" key="2">
    <source>
        <dbReference type="Pfam" id="PF07811"/>
    </source>
</evidence>
<evidence type="ECO:0000313" key="4">
    <source>
        <dbReference type="Proteomes" id="UP000245252"/>
    </source>
</evidence>
<sequence length="198" mass="21471">MRPVAARLSRIAAGAGKRLGRLWRDRRGVGAVEFALLAPVLLMLYICAFELTVGLSVAKRATRATGTIADLVAQQNGKVTKAFLATMVDVADSIFVPFSSSSLTLKISGITIDASNAAKISWSWQKGGTRPYVVGASVIVPSEMQKPSTFLVRAELSVPHDLMMFMANAFSMSTTQITIKREYFFRQRVGDSISCTDC</sequence>
<comment type="caution">
    <text evidence="3">The sequence shown here is derived from an EMBL/GenBank/DDBJ whole genome shotgun (WGS) entry which is preliminary data.</text>
</comment>
<proteinExistence type="predicted"/>
<protein>
    <recommendedName>
        <fullName evidence="2">TadE-like domain-containing protein</fullName>
    </recommendedName>
</protein>
<dbReference type="Proteomes" id="UP000245252">
    <property type="component" value="Unassembled WGS sequence"/>
</dbReference>
<keyword evidence="1" id="KW-0812">Transmembrane</keyword>
<gene>
    <name evidence="3" type="ORF">DEM27_11960</name>
</gene>
<dbReference type="EMBL" id="QFBC01000004">
    <property type="protein sequence ID" value="PWE56139.1"/>
    <property type="molecule type" value="Genomic_DNA"/>
</dbReference>
<keyword evidence="1" id="KW-1133">Transmembrane helix</keyword>
<feature type="domain" description="TadE-like" evidence="2">
    <location>
        <begin position="28"/>
        <end position="65"/>
    </location>
</feature>
<accession>A0A2U2DSF3</accession>
<dbReference type="Pfam" id="PF07811">
    <property type="entry name" value="TadE"/>
    <property type="match status" value="1"/>
</dbReference>
<dbReference type="RefSeq" id="WP_109458459.1">
    <property type="nucleotide sequence ID" value="NZ_QFBC01000004.1"/>
</dbReference>
<evidence type="ECO:0000313" key="3">
    <source>
        <dbReference type="EMBL" id="PWE56139.1"/>
    </source>
</evidence>
<dbReference type="InterPro" id="IPR012495">
    <property type="entry name" value="TadE-like_dom"/>
</dbReference>
<name>A0A2U2DSF3_9HYPH</name>
<feature type="transmembrane region" description="Helical" evidence="1">
    <location>
        <begin position="28"/>
        <end position="46"/>
    </location>
</feature>
<evidence type="ECO:0000256" key="1">
    <source>
        <dbReference type="SAM" id="Phobius"/>
    </source>
</evidence>
<dbReference type="OrthoDB" id="7189296at2"/>
<reference evidence="3 4" key="1">
    <citation type="submission" date="2018-05" db="EMBL/GenBank/DDBJ databases">
        <title>The draft genome of strain NS-104.</title>
        <authorList>
            <person name="Hang P."/>
            <person name="Jiang J."/>
        </authorList>
    </citation>
    <scope>NUCLEOTIDE SEQUENCE [LARGE SCALE GENOMIC DNA]</scope>
    <source>
        <strain evidence="3 4">NS-104</strain>
    </source>
</reference>
<keyword evidence="1" id="KW-0472">Membrane</keyword>
<dbReference type="AlphaFoldDB" id="A0A2U2DSF3"/>
<organism evidence="3 4">
    <name type="scientific">Metarhizobium album</name>
    <dbReference type="NCBI Taxonomy" id="2182425"/>
    <lineage>
        <taxon>Bacteria</taxon>
        <taxon>Pseudomonadati</taxon>
        <taxon>Pseudomonadota</taxon>
        <taxon>Alphaproteobacteria</taxon>
        <taxon>Hyphomicrobiales</taxon>
        <taxon>Rhizobiaceae</taxon>
        <taxon>Metarhizobium</taxon>
    </lineage>
</organism>
<keyword evidence="4" id="KW-1185">Reference proteome</keyword>